<gene>
    <name evidence="1" type="ORF">C4E15_25590</name>
</gene>
<sequence length="151" mass="16278">MYRNLVAASALALGLAGCSLGISQDSASPHSEFKAPVAFKDAYATVIRQSNNCLRSTDNAYRVVSDLNEAAQSGVVRVLAPYTDNEMSRVDLKANGPASTDVKIVMWGKGTWDAAAMRAMQDAIYYSITSCSTYMPLDPRPPVKPSRDLPN</sequence>
<dbReference type="NCBIfam" id="NF046053">
    <property type="entry name" value="lipo_BPTD_2524"/>
    <property type="match status" value="1"/>
</dbReference>
<dbReference type="RefSeq" id="WP_046804510.1">
    <property type="nucleotide sequence ID" value="NZ_PREU01000015.1"/>
</dbReference>
<name>A0A2S5GJX9_9BURK</name>
<dbReference type="EMBL" id="PREU01000015">
    <property type="protein sequence ID" value="PPA73397.1"/>
    <property type="molecule type" value="Genomic_DNA"/>
</dbReference>
<accession>A0A2S5GJX9</accession>
<reference evidence="1 2" key="1">
    <citation type="submission" date="2018-02" db="EMBL/GenBank/DDBJ databases">
        <title>Draft Genome of Achromobacter spanius stain 6.</title>
        <authorList>
            <person name="Gunasekera T.S."/>
            <person name="Radwan O."/>
            <person name="Ruiz O.N."/>
        </authorList>
    </citation>
    <scope>NUCLEOTIDE SEQUENCE [LARGE SCALE GENOMIC DNA]</scope>
    <source>
        <strain evidence="1 2">6</strain>
    </source>
</reference>
<dbReference type="OrthoDB" id="8685129at2"/>
<evidence type="ECO:0000313" key="2">
    <source>
        <dbReference type="Proteomes" id="UP000239990"/>
    </source>
</evidence>
<evidence type="ECO:0008006" key="3">
    <source>
        <dbReference type="Google" id="ProtNLM"/>
    </source>
</evidence>
<dbReference type="Proteomes" id="UP000239990">
    <property type="component" value="Unassembled WGS sequence"/>
</dbReference>
<comment type="caution">
    <text evidence="1">The sequence shown here is derived from an EMBL/GenBank/DDBJ whole genome shotgun (WGS) entry which is preliminary data.</text>
</comment>
<proteinExistence type="predicted"/>
<protein>
    <recommendedName>
        <fullName evidence="3">Lipoprotein</fullName>
    </recommendedName>
</protein>
<organism evidence="1 2">
    <name type="scientific">Achromobacter spanius</name>
    <dbReference type="NCBI Taxonomy" id="217203"/>
    <lineage>
        <taxon>Bacteria</taxon>
        <taxon>Pseudomonadati</taxon>
        <taxon>Pseudomonadota</taxon>
        <taxon>Betaproteobacteria</taxon>
        <taxon>Burkholderiales</taxon>
        <taxon>Alcaligenaceae</taxon>
        <taxon>Achromobacter</taxon>
    </lineage>
</organism>
<dbReference type="PROSITE" id="PS51257">
    <property type="entry name" value="PROKAR_LIPOPROTEIN"/>
    <property type="match status" value="1"/>
</dbReference>
<dbReference type="AlphaFoldDB" id="A0A2S5GJX9"/>
<evidence type="ECO:0000313" key="1">
    <source>
        <dbReference type="EMBL" id="PPA73397.1"/>
    </source>
</evidence>